<feature type="region of interest" description="Disordered" evidence="15">
    <location>
        <begin position="578"/>
        <end position="608"/>
    </location>
</feature>
<comment type="function">
    <text evidence="9">Glycosaminoglycan synthesis. The hyaluronic acid capsule is involved in the pathogenicity of group A Streptococci; it may be the major virulence determinant.</text>
</comment>
<keyword evidence="19" id="KW-1185">Reference proteome</keyword>
<feature type="compositionally biased region" description="Basic and acidic residues" evidence="15">
    <location>
        <begin position="441"/>
        <end position="451"/>
    </location>
</feature>
<evidence type="ECO:0000256" key="10">
    <source>
        <dbReference type="ARBA" id="ARBA00040508"/>
    </source>
</evidence>
<keyword evidence="7" id="KW-0808">Transferase</keyword>
<keyword evidence="5" id="KW-1003">Cell membrane</keyword>
<name>A0ABP3ESD0_9ACTN</name>
<evidence type="ECO:0000256" key="2">
    <source>
        <dbReference type="ARBA" id="ARBA00004698"/>
    </source>
</evidence>
<sequence>MTVQIPVYNEDPRALRACLDSVLRQTRPVQRIRVVDDGSVDDAGAPFTYDDVRAELFERTRTPGMPEVTWNRTPNRGKRHAQMTVLAHDDADVFVTLDSDSVLDPHAVDEGLVPFADPKVTSVAGQVLVLNHDANALTRMINLLYLPFTRGLRSAQSVLGRVTINSGTLAFYRADIVRGAAGVYENETFRGRPMQMNDDSMLTFYGLLAGDTVHQPSSLVFTLAPEQPGHYLRQQMRWMRGTTVRHLWWLRYLPAAGIVFWTTVAEYVHVLLGLAIPVAVLSQPDLRGHLGTLLLWGLVIATAMSYLMALRLFTVRRSDMTTRQTVLLFALAPAAALWRAVVLRPMYLYAMVTCHRINRWGTRDSVEVGLQHREEPGPAGRHAARCPAPPPRGAGRGGGRSVSSGAASGPGHQTVDGPGSGVHGHRFGEGDPAAAGFGRQRATDDADHPLDQGRVPFRFLPRRLRQVPGVHRDLVRVDGGGRRARQDTHGQAQLPAEDVRVRPHLRDLAGARLPGRRPSAVGDLVGEGRDAERVLAASDHRDPADDADEVARQPPHVELLARGRGVVLLGPDGGQRAARQLDGGGEVGPRIDGGGGRGRGRGRGGGGVGGAGGGLGELLDLVHAFILEAEVATFWPVFRRE</sequence>
<evidence type="ECO:0000259" key="17">
    <source>
        <dbReference type="Pfam" id="PF00535"/>
    </source>
</evidence>
<dbReference type="Gene3D" id="3.90.550.10">
    <property type="entry name" value="Spore Coat Polysaccharide Biosynthesis Protein SpsA, Chain A"/>
    <property type="match status" value="1"/>
</dbReference>
<gene>
    <name evidence="18" type="ORF">GCM10010302_10220</name>
</gene>
<dbReference type="EC" id="2.4.1.212" evidence="4"/>
<feature type="region of interest" description="Disordered" evidence="15">
    <location>
        <begin position="373"/>
        <end position="454"/>
    </location>
</feature>
<evidence type="ECO:0000256" key="13">
    <source>
        <dbReference type="ARBA" id="ARBA00047709"/>
    </source>
</evidence>
<evidence type="ECO:0000256" key="7">
    <source>
        <dbReference type="ARBA" id="ARBA00022679"/>
    </source>
</evidence>
<feature type="transmembrane region" description="Helical" evidence="16">
    <location>
        <begin position="293"/>
        <end position="314"/>
    </location>
</feature>
<organism evidence="18 19">
    <name type="scientific">Streptomyces polychromogenes</name>
    <dbReference type="NCBI Taxonomy" id="67342"/>
    <lineage>
        <taxon>Bacteria</taxon>
        <taxon>Bacillati</taxon>
        <taxon>Actinomycetota</taxon>
        <taxon>Actinomycetes</taxon>
        <taxon>Kitasatosporales</taxon>
        <taxon>Streptomycetaceae</taxon>
        <taxon>Streptomyces</taxon>
    </lineage>
</organism>
<evidence type="ECO:0000256" key="9">
    <source>
        <dbReference type="ARBA" id="ARBA00037408"/>
    </source>
</evidence>
<comment type="catalytic activity">
    <reaction evidence="14">
        <text>N-acetyl-beta-D-glucosaminyl-(1-&gt;4)-[hyaluronan](n) + UDP-alpha-D-glucuronate = [hyaluronan](n+1) + UDP + H(+)</text>
        <dbReference type="Rhea" id="RHEA:12528"/>
        <dbReference type="Rhea" id="RHEA-COMP:12585"/>
        <dbReference type="Rhea" id="RHEA-COMP:12587"/>
        <dbReference type="ChEBI" id="CHEBI:15378"/>
        <dbReference type="ChEBI" id="CHEBI:58052"/>
        <dbReference type="ChEBI" id="CHEBI:58223"/>
        <dbReference type="ChEBI" id="CHEBI:132153"/>
        <dbReference type="ChEBI" id="CHEBI:132154"/>
        <dbReference type="EC" id="2.4.1.212"/>
    </reaction>
</comment>
<dbReference type="InterPro" id="IPR029044">
    <property type="entry name" value="Nucleotide-diphossugar_trans"/>
</dbReference>
<evidence type="ECO:0000256" key="15">
    <source>
        <dbReference type="SAM" id="MobiDB-lite"/>
    </source>
</evidence>
<feature type="domain" description="Glycosyltransferase 2-like" evidence="17">
    <location>
        <begin position="3"/>
        <end position="177"/>
    </location>
</feature>
<evidence type="ECO:0000256" key="14">
    <source>
        <dbReference type="ARBA" id="ARBA00048168"/>
    </source>
</evidence>
<evidence type="ECO:0000256" key="1">
    <source>
        <dbReference type="ARBA" id="ARBA00004236"/>
    </source>
</evidence>
<dbReference type="PANTHER" id="PTHR22913:SF12">
    <property type="entry name" value="MANNURONAN SYNTHASE"/>
    <property type="match status" value="1"/>
</dbReference>
<dbReference type="PANTHER" id="PTHR22913">
    <property type="entry name" value="HYALURONAN SYNTHASE"/>
    <property type="match status" value="1"/>
</dbReference>
<comment type="pathway">
    <text evidence="2">Glycan biosynthesis; hyaluronan biosynthesis.</text>
</comment>
<feature type="transmembrane region" description="Helical" evidence="16">
    <location>
        <begin position="326"/>
        <end position="349"/>
    </location>
</feature>
<dbReference type="SUPFAM" id="SSF53448">
    <property type="entry name" value="Nucleotide-diphospho-sugar transferases"/>
    <property type="match status" value="1"/>
</dbReference>
<evidence type="ECO:0000313" key="18">
    <source>
        <dbReference type="EMBL" id="GAA0274595.1"/>
    </source>
</evidence>
<keyword evidence="6" id="KW-0328">Glycosyltransferase</keyword>
<dbReference type="Pfam" id="PF00535">
    <property type="entry name" value="Glycos_transf_2"/>
    <property type="match status" value="1"/>
</dbReference>
<evidence type="ECO:0000256" key="5">
    <source>
        <dbReference type="ARBA" id="ARBA00022475"/>
    </source>
</evidence>
<proteinExistence type="inferred from homology"/>
<comment type="subcellular location">
    <subcellularLocation>
        <location evidence="1">Cell membrane</location>
    </subcellularLocation>
</comment>
<evidence type="ECO:0000256" key="8">
    <source>
        <dbReference type="ARBA" id="ARBA00023136"/>
    </source>
</evidence>
<keyword evidence="8 16" id="KW-0472">Membrane</keyword>
<evidence type="ECO:0000256" key="3">
    <source>
        <dbReference type="ARBA" id="ARBA00006782"/>
    </source>
</evidence>
<keyword evidence="16" id="KW-0812">Transmembrane</keyword>
<dbReference type="InterPro" id="IPR001173">
    <property type="entry name" value="Glyco_trans_2-like"/>
</dbReference>
<keyword evidence="16" id="KW-1133">Transmembrane helix</keyword>
<evidence type="ECO:0000256" key="4">
    <source>
        <dbReference type="ARBA" id="ARBA00012207"/>
    </source>
</evidence>
<reference evidence="19" key="1">
    <citation type="journal article" date="2019" name="Int. J. Syst. Evol. Microbiol.">
        <title>The Global Catalogue of Microorganisms (GCM) 10K type strain sequencing project: providing services to taxonomists for standard genome sequencing and annotation.</title>
        <authorList>
            <consortium name="The Broad Institute Genomics Platform"/>
            <consortium name="The Broad Institute Genome Sequencing Center for Infectious Disease"/>
            <person name="Wu L."/>
            <person name="Ma J."/>
        </authorList>
    </citation>
    <scope>NUCLEOTIDE SEQUENCE [LARGE SCALE GENOMIC DNA]</scope>
    <source>
        <strain evidence="19">JCM 4505</strain>
    </source>
</reference>
<comment type="similarity">
    <text evidence="3">Belongs to the NodC/HAS family.</text>
</comment>
<evidence type="ECO:0000256" key="12">
    <source>
        <dbReference type="ARBA" id="ARBA00043237"/>
    </source>
</evidence>
<feature type="transmembrane region" description="Helical" evidence="16">
    <location>
        <begin position="255"/>
        <end position="281"/>
    </location>
</feature>
<dbReference type="EMBL" id="BAAABV010000009">
    <property type="protein sequence ID" value="GAA0274595.1"/>
    <property type="molecule type" value="Genomic_DNA"/>
</dbReference>
<comment type="catalytic activity">
    <reaction evidence="13">
        <text>[hyaluronan](n) + UDP-N-acetyl-alpha-D-glucosamine = N-acetyl-beta-D-glucosaminyl-(1-&gt;4)-[hyaluronan](n) + UDP + H(+)</text>
        <dbReference type="Rhea" id="RHEA:20465"/>
        <dbReference type="Rhea" id="RHEA-COMP:12583"/>
        <dbReference type="Rhea" id="RHEA-COMP:12585"/>
        <dbReference type="ChEBI" id="CHEBI:15378"/>
        <dbReference type="ChEBI" id="CHEBI:57705"/>
        <dbReference type="ChEBI" id="CHEBI:58223"/>
        <dbReference type="ChEBI" id="CHEBI:132153"/>
        <dbReference type="ChEBI" id="CHEBI:132154"/>
        <dbReference type="EC" id="2.4.1.212"/>
    </reaction>
</comment>
<comment type="caution">
    <text evidence="18">The sequence shown here is derived from an EMBL/GenBank/DDBJ whole genome shotgun (WGS) entry which is preliminary data.</text>
</comment>
<evidence type="ECO:0000256" key="6">
    <source>
        <dbReference type="ARBA" id="ARBA00022676"/>
    </source>
</evidence>
<evidence type="ECO:0000256" key="11">
    <source>
        <dbReference type="ARBA" id="ARBA00042148"/>
    </source>
</evidence>
<evidence type="ECO:0000256" key="16">
    <source>
        <dbReference type="SAM" id="Phobius"/>
    </source>
</evidence>
<feature type="compositionally biased region" description="Low complexity" evidence="15">
    <location>
        <begin position="401"/>
        <end position="411"/>
    </location>
</feature>
<accession>A0ABP3ESD0</accession>
<protein>
    <recommendedName>
        <fullName evidence="10">Hyaluronan synthase</fullName>
        <ecNumber evidence="4">2.4.1.212</ecNumber>
    </recommendedName>
    <alternativeName>
        <fullName evidence="12">Hyaluronate synthase</fullName>
    </alternativeName>
    <alternativeName>
        <fullName evidence="11">Hyaluronic acid synthase</fullName>
    </alternativeName>
</protein>
<dbReference type="Proteomes" id="UP001501867">
    <property type="component" value="Unassembled WGS sequence"/>
</dbReference>
<evidence type="ECO:0000313" key="19">
    <source>
        <dbReference type="Proteomes" id="UP001501867"/>
    </source>
</evidence>
<feature type="compositionally biased region" description="Gly residues" evidence="15">
    <location>
        <begin position="582"/>
        <end position="608"/>
    </location>
</feature>